<reference evidence="8" key="2">
    <citation type="submission" date="2019-07" db="EMBL/GenBank/DDBJ databases">
        <authorList>
            <person name="Yang Y."/>
            <person name="Bocs S."/>
            <person name="Baudouin L."/>
        </authorList>
    </citation>
    <scope>NUCLEOTIDE SEQUENCE</scope>
    <source>
        <tissue evidence="8">Spear leaf of Hainan Tall coconut</tissue>
    </source>
</reference>
<dbReference type="GO" id="GO:0009617">
    <property type="term" value="P:response to bacterium"/>
    <property type="evidence" value="ECO:0007669"/>
    <property type="project" value="InterPro"/>
</dbReference>
<evidence type="ECO:0000256" key="1">
    <source>
        <dbReference type="ARBA" id="ARBA00004477"/>
    </source>
</evidence>
<dbReference type="PROSITE" id="PS50845">
    <property type="entry name" value="RETICULON"/>
    <property type="match status" value="1"/>
</dbReference>
<evidence type="ECO:0000256" key="6">
    <source>
        <dbReference type="RuleBase" id="RU363132"/>
    </source>
</evidence>
<dbReference type="PANTHER" id="PTHR10994">
    <property type="entry name" value="RETICULON"/>
    <property type="match status" value="1"/>
</dbReference>
<sequence length="118" mass="13777">MHLSKEVMNEAAVLVHSHVNVALLAFHDVALGKDSKLFYRVAISLWLISVIGSLTDFCTLFYTSLVTVFTIPVLYEKYEDYVDRYLKLAYVEMQMYKGIYSEYFHKVKNWILEKKKPG</sequence>
<protein>
    <recommendedName>
        <fullName evidence="6">Reticulon-like protein</fullName>
    </recommendedName>
</protein>
<reference evidence="8" key="1">
    <citation type="journal article" date="2017" name="Gigascience">
        <title>The genome draft of coconut (Cocos nucifera).</title>
        <authorList>
            <person name="Xiao Y."/>
            <person name="Xu P."/>
            <person name="Fan H."/>
            <person name="Baudouin L."/>
            <person name="Xia W."/>
            <person name="Bocs S."/>
            <person name="Xu J."/>
            <person name="Li Q."/>
            <person name="Guo A."/>
            <person name="Zhou L."/>
            <person name="Li J."/>
            <person name="Wu Y."/>
            <person name="Ma Z."/>
            <person name="Armero A."/>
            <person name="Issali A.E."/>
            <person name="Liu N."/>
            <person name="Peng M."/>
            <person name="Yang Y."/>
        </authorList>
    </citation>
    <scope>NUCLEOTIDE SEQUENCE</scope>
    <source>
        <tissue evidence="8">Spear leaf of Hainan Tall coconut</tissue>
    </source>
</reference>
<evidence type="ECO:0000256" key="2">
    <source>
        <dbReference type="ARBA" id="ARBA00022692"/>
    </source>
</evidence>
<evidence type="ECO:0000313" key="9">
    <source>
        <dbReference type="Proteomes" id="UP000797356"/>
    </source>
</evidence>
<evidence type="ECO:0000256" key="4">
    <source>
        <dbReference type="ARBA" id="ARBA00022989"/>
    </source>
</evidence>
<feature type="domain" description="Reticulon" evidence="7">
    <location>
        <begin position="1"/>
        <end position="114"/>
    </location>
</feature>
<dbReference type="InterPro" id="IPR045064">
    <property type="entry name" value="Reticulon-like"/>
</dbReference>
<evidence type="ECO:0000259" key="7">
    <source>
        <dbReference type="PROSITE" id="PS50845"/>
    </source>
</evidence>
<dbReference type="OrthoDB" id="567788at2759"/>
<keyword evidence="4 6" id="KW-1133">Transmembrane helix</keyword>
<evidence type="ECO:0000313" key="8">
    <source>
        <dbReference type="EMBL" id="KAG1337773.1"/>
    </source>
</evidence>
<keyword evidence="9" id="KW-1185">Reference proteome</keyword>
<dbReference type="GO" id="GO:0005789">
    <property type="term" value="C:endoplasmic reticulum membrane"/>
    <property type="evidence" value="ECO:0007669"/>
    <property type="project" value="UniProtKB-SubCell"/>
</dbReference>
<dbReference type="AlphaFoldDB" id="A0A8K0MZM5"/>
<gene>
    <name evidence="8" type="ORF">COCNU_04G000790</name>
</gene>
<dbReference type="InterPro" id="IPR003388">
    <property type="entry name" value="Reticulon"/>
</dbReference>
<comment type="subcellular location">
    <subcellularLocation>
        <location evidence="1 6">Endoplasmic reticulum membrane</location>
        <topology evidence="1 6">Multi-pass membrane protein</topology>
    </subcellularLocation>
</comment>
<proteinExistence type="predicted"/>
<keyword evidence="3 6" id="KW-0256">Endoplasmic reticulum</keyword>
<keyword evidence="2 6" id="KW-0812">Transmembrane</keyword>
<comment type="caution">
    <text evidence="8">The sequence shown here is derived from an EMBL/GenBank/DDBJ whole genome shotgun (WGS) entry which is preliminary data.</text>
</comment>
<dbReference type="Pfam" id="PF02453">
    <property type="entry name" value="Reticulon"/>
    <property type="match status" value="1"/>
</dbReference>
<accession>A0A8K0MZM5</accession>
<evidence type="ECO:0000256" key="5">
    <source>
        <dbReference type="ARBA" id="ARBA00023136"/>
    </source>
</evidence>
<dbReference type="EMBL" id="CM017875">
    <property type="protein sequence ID" value="KAG1337773.1"/>
    <property type="molecule type" value="Genomic_DNA"/>
</dbReference>
<organism evidence="8 9">
    <name type="scientific">Cocos nucifera</name>
    <name type="common">Coconut palm</name>
    <dbReference type="NCBI Taxonomy" id="13894"/>
    <lineage>
        <taxon>Eukaryota</taxon>
        <taxon>Viridiplantae</taxon>
        <taxon>Streptophyta</taxon>
        <taxon>Embryophyta</taxon>
        <taxon>Tracheophyta</taxon>
        <taxon>Spermatophyta</taxon>
        <taxon>Magnoliopsida</taxon>
        <taxon>Liliopsida</taxon>
        <taxon>Arecaceae</taxon>
        <taxon>Arecoideae</taxon>
        <taxon>Cocoseae</taxon>
        <taxon>Attaleinae</taxon>
        <taxon>Cocos</taxon>
    </lineage>
</organism>
<comment type="caution">
    <text evidence="6">Lacks conserved residue(s) required for the propagation of feature annotation.</text>
</comment>
<keyword evidence="5 6" id="KW-0472">Membrane</keyword>
<dbReference type="PANTHER" id="PTHR10994:SF65">
    <property type="entry name" value="RETICULON-LIKE PROTEIN B12"/>
    <property type="match status" value="1"/>
</dbReference>
<feature type="transmembrane region" description="Helical" evidence="6">
    <location>
        <begin position="12"/>
        <end position="30"/>
    </location>
</feature>
<name>A0A8K0MZM5_COCNU</name>
<dbReference type="Proteomes" id="UP000797356">
    <property type="component" value="Chromosome 4"/>
</dbReference>
<evidence type="ECO:0000256" key="3">
    <source>
        <dbReference type="ARBA" id="ARBA00022824"/>
    </source>
</evidence>